<name>A0A1Y2L2U6_9PROT</name>
<accession>A0A1Y2L2U6</accession>
<feature type="domain" description="Cell wall hydrolase SleB" evidence="1">
    <location>
        <begin position="34"/>
        <end position="149"/>
    </location>
</feature>
<proteinExistence type="predicted"/>
<dbReference type="STRING" id="1293891.TMES_07650"/>
<sequence length="153" mass="17112">MTRNTQKTETDLSALAKLSPVDILARTLYGEARGEDLAGIEAVAGVIMNRVAMAQRRGGYWWGNDVVAVCLKAGQFSCWNRGDPNREKLLRVSERDLAYRLCRRVANRAMSAKLPDATHGATHYHTLQCDPWWARGHVPVCEIGNHVFYDDIG</sequence>
<reference evidence="2 3" key="1">
    <citation type="submission" date="2014-03" db="EMBL/GenBank/DDBJ databases">
        <title>The draft genome sequence of Thalassospira mesophila JCM 18969.</title>
        <authorList>
            <person name="Lai Q."/>
            <person name="Shao Z."/>
        </authorList>
    </citation>
    <scope>NUCLEOTIDE SEQUENCE [LARGE SCALE GENOMIC DNA]</scope>
    <source>
        <strain evidence="2 3">JCM 18969</strain>
    </source>
</reference>
<dbReference type="OrthoDB" id="9785345at2"/>
<protein>
    <submittedName>
        <fullName evidence="2">Hydrolase</fullName>
    </submittedName>
</protein>
<dbReference type="Proteomes" id="UP000193391">
    <property type="component" value="Unassembled WGS sequence"/>
</dbReference>
<evidence type="ECO:0000313" key="2">
    <source>
        <dbReference type="EMBL" id="OSQ39801.1"/>
    </source>
</evidence>
<comment type="caution">
    <text evidence="2">The sequence shown here is derived from an EMBL/GenBank/DDBJ whole genome shotgun (WGS) entry which is preliminary data.</text>
</comment>
<organism evidence="2 3">
    <name type="scientific">Thalassospira mesophila</name>
    <dbReference type="NCBI Taxonomy" id="1293891"/>
    <lineage>
        <taxon>Bacteria</taxon>
        <taxon>Pseudomonadati</taxon>
        <taxon>Pseudomonadota</taxon>
        <taxon>Alphaproteobacteria</taxon>
        <taxon>Rhodospirillales</taxon>
        <taxon>Thalassospiraceae</taxon>
        <taxon>Thalassospira</taxon>
    </lineage>
</organism>
<dbReference type="InterPro" id="IPR011105">
    <property type="entry name" value="Cell_wall_hydrolase_SleB"/>
</dbReference>
<keyword evidence="2" id="KW-0378">Hydrolase</keyword>
<dbReference type="RefSeq" id="WP_085581051.1">
    <property type="nucleotide sequence ID" value="NZ_JFKA01000002.1"/>
</dbReference>
<dbReference type="InterPro" id="IPR042047">
    <property type="entry name" value="SleB_dom1"/>
</dbReference>
<dbReference type="AlphaFoldDB" id="A0A1Y2L2U6"/>
<gene>
    <name evidence="2" type="ORF">TMES_07650</name>
</gene>
<dbReference type="Gene3D" id="1.10.10.2520">
    <property type="entry name" value="Cell wall hydrolase SleB, domain 1"/>
    <property type="match status" value="1"/>
</dbReference>
<dbReference type="EMBL" id="JFKA01000002">
    <property type="protein sequence ID" value="OSQ39801.1"/>
    <property type="molecule type" value="Genomic_DNA"/>
</dbReference>
<dbReference type="Pfam" id="PF07486">
    <property type="entry name" value="Hydrolase_2"/>
    <property type="match status" value="1"/>
</dbReference>
<evidence type="ECO:0000259" key="1">
    <source>
        <dbReference type="Pfam" id="PF07486"/>
    </source>
</evidence>
<evidence type="ECO:0000313" key="3">
    <source>
        <dbReference type="Proteomes" id="UP000193391"/>
    </source>
</evidence>
<dbReference type="GO" id="GO:0016787">
    <property type="term" value="F:hydrolase activity"/>
    <property type="evidence" value="ECO:0007669"/>
    <property type="project" value="UniProtKB-KW"/>
</dbReference>
<keyword evidence="3" id="KW-1185">Reference proteome</keyword>